<dbReference type="RefSeq" id="XP_016480207.1">
    <property type="nucleotide sequence ID" value="XM_016624721.1"/>
</dbReference>
<dbReference type="PANTHER" id="PTHR33144">
    <property type="entry name" value="OS10G0409366 PROTEIN-RELATED"/>
    <property type="match status" value="1"/>
</dbReference>
<organism evidence="3">
    <name type="scientific">Nicotiana tabacum</name>
    <name type="common">Common tobacco</name>
    <dbReference type="NCBI Taxonomy" id="4097"/>
    <lineage>
        <taxon>Eukaryota</taxon>
        <taxon>Viridiplantae</taxon>
        <taxon>Streptophyta</taxon>
        <taxon>Embryophyta</taxon>
        <taxon>Tracheophyta</taxon>
        <taxon>Spermatophyta</taxon>
        <taxon>Magnoliopsida</taxon>
        <taxon>eudicotyledons</taxon>
        <taxon>Gunneridae</taxon>
        <taxon>Pentapetalae</taxon>
        <taxon>asterids</taxon>
        <taxon>lamiids</taxon>
        <taxon>Solanales</taxon>
        <taxon>Solanaceae</taxon>
        <taxon>Nicotianoideae</taxon>
        <taxon>Nicotianeae</taxon>
        <taxon>Nicotiana</taxon>
    </lineage>
</organism>
<dbReference type="Pfam" id="PF03004">
    <property type="entry name" value="Transposase_24"/>
    <property type="match status" value="1"/>
</dbReference>
<evidence type="ECO:0000313" key="7">
    <source>
        <dbReference type="RefSeq" id="XP_016480207.1"/>
    </source>
</evidence>
<accession>A0A1S4AUM6</accession>
<gene>
    <name evidence="1 2 3 4 5 6 7" type="primary">LOC107801391</name>
</gene>
<proteinExistence type="predicted"/>
<evidence type="ECO:0000313" key="5">
    <source>
        <dbReference type="RefSeq" id="XP_016480205.1"/>
    </source>
</evidence>
<reference evidence="1 2" key="1">
    <citation type="submission" date="2025-04" db="UniProtKB">
        <authorList>
            <consortium name="RefSeq"/>
        </authorList>
    </citation>
    <scope>IDENTIFICATION</scope>
</reference>
<protein>
    <submittedName>
        <fullName evidence="1 2">Uncharacterized protein</fullName>
    </submittedName>
</protein>
<dbReference type="STRING" id="4097.A0A1S4AUM6"/>
<dbReference type="RefSeq" id="XP_016480205.1">
    <property type="nucleotide sequence ID" value="XM_016624719.1"/>
</dbReference>
<sequence>MKSVHGRQERKLILINYLNQPVGPTEAVVLEFGSFLGTLARNATLCPLDILDWRKMDTKEDVWEYTKDKYDKKYTLEIVQATWRKHKSRLKKFHFDAYQNDETRMKNVPEDVLASQFKELLRYWNSENLQKMSKTNIENREKLKNPYTAGKRSFALVRSKLENDKEISDPLTPKEVFVAARKRKAGRSYMFLDEDTTSKIAEMEDIKA</sequence>
<dbReference type="OMA" id="QNDETRM"/>
<dbReference type="AlphaFoldDB" id="A0A1S4AUM6"/>
<dbReference type="RefSeq" id="XP_016480200.1">
    <property type="nucleotide sequence ID" value="XM_016624714.1"/>
</dbReference>
<dbReference type="RefSeq" id="XP_016480206.1">
    <property type="nucleotide sequence ID" value="XM_016624720.1"/>
</dbReference>
<evidence type="ECO:0000313" key="6">
    <source>
        <dbReference type="RefSeq" id="XP_016480206.1"/>
    </source>
</evidence>
<dbReference type="RefSeq" id="XP_016480204.1">
    <property type="nucleotide sequence ID" value="XM_016624718.1"/>
</dbReference>
<dbReference type="PANTHER" id="PTHR33144:SF35">
    <property type="entry name" value="TRANSPOSASE, PTTA_EN_SPM, PLANT-RELATED"/>
    <property type="match status" value="1"/>
</dbReference>
<evidence type="ECO:0000313" key="4">
    <source>
        <dbReference type="RefSeq" id="XP_016480204.1"/>
    </source>
</evidence>
<evidence type="ECO:0000313" key="2">
    <source>
        <dbReference type="RefSeq" id="XP_016480201.1"/>
    </source>
</evidence>
<dbReference type="RefSeq" id="XP_016480201.1">
    <property type="nucleotide sequence ID" value="XM_016624715.1"/>
</dbReference>
<dbReference type="OrthoDB" id="1303276at2759"/>
<name>A0A1S4AUM6_TOBAC</name>
<dbReference type="PaxDb" id="4097-A0A1S4AUM6"/>
<dbReference type="KEGG" id="nta:107801391"/>
<evidence type="ECO:0000313" key="1">
    <source>
        <dbReference type="RefSeq" id="XP_016480200.1"/>
    </source>
</evidence>
<evidence type="ECO:0000313" key="3">
    <source>
        <dbReference type="RefSeq" id="XP_016480203.1"/>
    </source>
</evidence>
<dbReference type="InterPro" id="IPR004252">
    <property type="entry name" value="Probable_transposase_24"/>
</dbReference>
<dbReference type="RefSeq" id="XP_016480203.1">
    <property type="nucleotide sequence ID" value="XM_016624717.1"/>
</dbReference>